<evidence type="ECO:0000313" key="1">
    <source>
        <dbReference type="EMBL" id="THG20199.1"/>
    </source>
</evidence>
<dbReference type="GO" id="GO:0004842">
    <property type="term" value="F:ubiquitin-protein transferase activity"/>
    <property type="evidence" value="ECO:0007669"/>
    <property type="project" value="InterPro"/>
</dbReference>
<dbReference type="Proteomes" id="UP000306102">
    <property type="component" value="Unassembled WGS sequence"/>
</dbReference>
<proteinExistence type="predicted"/>
<reference evidence="1 2" key="1">
    <citation type="journal article" date="2018" name="Proc. Natl. Acad. Sci. U.S.A.">
        <title>Draft genome sequence of Camellia sinensis var. sinensis provides insights into the evolution of the tea genome and tea quality.</title>
        <authorList>
            <person name="Wei C."/>
            <person name="Yang H."/>
            <person name="Wang S."/>
            <person name="Zhao J."/>
            <person name="Liu C."/>
            <person name="Gao L."/>
            <person name="Xia E."/>
            <person name="Lu Y."/>
            <person name="Tai Y."/>
            <person name="She G."/>
            <person name="Sun J."/>
            <person name="Cao H."/>
            <person name="Tong W."/>
            <person name="Gao Q."/>
            <person name="Li Y."/>
            <person name="Deng W."/>
            <person name="Jiang X."/>
            <person name="Wang W."/>
            <person name="Chen Q."/>
            <person name="Zhang S."/>
            <person name="Li H."/>
            <person name="Wu J."/>
            <person name="Wang P."/>
            <person name="Li P."/>
            <person name="Shi C."/>
            <person name="Zheng F."/>
            <person name="Jian J."/>
            <person name="Huang B."/>
            <person name="Shan D."/>
            <person name="Shi M."/>
            <person name="Fang C."/>
            <person name="Yue Y."/>
            <person name="Li F."/>
            <person name="Li D."/>
            <person name="Wei S."/>
            <person name="Han B."/>
            <person name="Jiang C."/>
            <person name="Yin Y."/>
            <person name="Xia T."/>
            <person name="Zhang Z."/>
            <person name="Bennetzen J.L."/>
            <person name="Zhao S."/>
            <person name="Wan X."/>
        </authorList>
    </citation>
    <scope>NUCLEOTIDE SEQUENCE [LARGE SCALE GENOMIC DNA]</scope>
    <source>
        <strain evidence="2">cv. Shuchazao</strain>
        <tissue evidence="1">Leaf</tissue>
    </source>
</reference>
<sequence>MKMSLSSLLKFSVKLSGISNLLEVLDWKSAAIKCSWPDSVNHSAESARTSGSTLFIEDALLNIEIEQGYTHEIGGELEIASLQKTGSSLFFRSKIEGMTGCYPFENIRAAADILFLHGSSNLAIAKQAIEACYLLLEISGPTTHPKVAQVLLERKNPDANAALMVLRWCGRDGGARLVSLGKAVTAWQKKEWDAYTDVLLTGKEHRVAARISARRSEVQEPNLTSLLVPTSIDSFHVLRMEKTVTSSKPSVLETPSKLGGYANSSKFEIGNHGSPFILQGSLSTNAKRVPKPQSGVSKMFKFKDIRTLGIHCVRPIIATPFKEFNKSSSRVPQNSSFQVYRFDQVYPQMEGNGVIHRLQNSRPYSLRVGTDPVISPSSNGFLTKKPARDPYLNTSGKQAPLDGLHKLWKAVPSDDLMDVPWR</sequence>
<dbReference type="InterPro" id="IPR044718">
    <property type="entry name" value="HOS1"/>
</dbReference>
<keyword evidence="2" id="KW-1185">Reference proteome</keyword>
<organism evidence="1 2">
    <name type="scientific">Camellia sinensis var. sinensis</name>
    <name type="common">China tea</name>
    <dbReference type="NCBI Taxonomy" id="542762"/>
    <lineage>
        <taxon>Eukaryota</taxon>
        <taxon>Viridiplantae</taxon>
        <taxon>Streptophyta</taxon>
        <taxon>Embryophyta</taxon>
        <taxon>Tracheophyta</taxon>
        <taxon>Spermatophyta</taxon>
        <taxon>Magnoliopsida</taxon>
        <taxon>eudicotyledons</taxon>
        <taxon>Gunneridae</taxon>
        <taxon>Pentapetalae</taxon>
        <taxon>asterids</taxon>
        <taxon>Ericales</taxon>
        <taxon>Theaceae</taxon>
        <taxon>Camellia</taxon>
    </lineage>
</organism>
<gene>
    <name evidence="1" type="ORF">TEA_005584</name>
</gene>
<dbReference type="PANTHER" id="PTHR47358:SF2">
    <property type="entry name" value="E3 UBIQUITIN-PROTEIN LIGASE HOS1"/>
    <property type="match status" value="1"/>
</dbReference>
<accession>A0A4S4ETK0</accession>
<comment type="caution">
    <text evidence="1">The sequence shown here is derived from an EMBL/GenBank/DDBJ whole genome shotgun (WGS) entry which is preliminary data.</text>
</comment>
<evidence type="ECO:0000313" key="2">
    <source>
        <dbReference type="Proteomes" id="UP000306102"/>
    </source>
</evidence>
<name>A0A4S4ETK0_CAMSN</name>
<dbReference type="STRING" id="542762.A0A4S4ETK0"/>
<protein>
    <submittedName>
        <fullName evidence="1">Uncharacterized protein</fullName>
    </submittedName>
</protein>
<dbReference type="GO" id="GO:0016567">
    <property type="term" value="P:protein ubiquitination"/>
    <property type="evidence" value="ECO:0007669"/>
    <property type="project" value="InterPro"/>
</dbReference>
<dbReference type="EMBL" id="SDRB02002072">
    <property type="protein sequence ID" value="THG20199.1"/>
    <property type="molecule type" value="Genomic_DNA"/>
</dbReference>
<dbReference type="AlphaFoldDB" id="A0A4S4ETK0"/>
<dbReference type="PANTHER" id="PTHR47358">
    <property type="entry name" value="E3 UBIQUITIN-PROTEIN LIGASE HOS1"/>
    <property type="match status" value="1"/>
</dbReference>